<evidence type="ECO:0000259" key="7">
    <source>
        <dbReference type="SMART" id="SM00833"/>
    </source>
</evidence>
<dbReference type="Pfam" id="PF07683">
    <property type="entry name" value="CobW_C"/>
    <property type="match status" value="1"/>
</dbReference>
<feature type="domain" description="CobW C-terminal" evidence="7">
    <location>
        <begin position="279"/>
        <end position="369"/>
    </location>
</feature>
<dbReference type="GO" id="GO:0016787">
    <property type="term" value="F:hydrolase activity"/>
    <property type="evidence" value="ECO:0007669"/>
    <property type="project" value="UniProtKB-KW"/>
</dbReference>
<dbReference type="InterPro" id="IPR036627">
    <property type="entry name" value="CobW-likC_sf"/>
</dbReference>
<dbReference type="InterPro" id="IPR051316">
    <property type="entry name" value="Zinc-reg_GTPase_activator"/>
</dbReference>
<accession>A0A2G8T5V4</accession>
<dbReference type="Pfam" id="PF02492">
    <property type="entry name" value="cobW"/>
    <property type="match status" value="1"/>
</dbReference>
<evidence type="ECO:0000256" key="1">
    <source>
        <dbReference type="ARBA" id="ARBA00022741"/>
    </source>
</evidence>
<keyword evidence="2" id="KW-0378">Hydrolase</keyword>
<comment type="catalytic activity">
    <reaction evidence="6">
        <text>GTP + H2O = GDP + phosphate + H(+)</text>
        <dbReference type="Rhea" id="RHEA:19669"/>
        <dbReference type="ChEBI" id="CHEBI:15377"/>
        <dbReference type="ChEBI" id="CHEBI:15378"/>
        <dbReference type="ChEBI" id="CHEBI:37565"/>
        <dbReference type="ChEBI" id="CHEBI:43474"/>
        <dbReference type="ChEBI" id="CHEBI:58189"/>
    </reaction>
    <physiologicalReaction direction="left-to-right" evidence="6">
        <dbReference type="Rhea" id="RHEA:19670"/>
    </physiologicalReaction>
</comment>
<keyword evidence="3" id="KW-0143">Chaperone</keyword>
<comment type="caution">
    <text evidence="8">The sequence shown here is derived from an EMBL/GenBank/DDBJ whole genome shotgun (WGS) entry which is preliminary data.</text>
</comment>
<dbReference type="AlphaFoldDB" id="A0A2G8T5V4"/>
<dbReference type="SUPFAM" id="SSF90002">
    <property type="entry name" value="Hypothetical protein YjiA, C-terminal domain"/>
    <property type="match status" value="1"/>
</dbReference>
<proteinExistence type="inferred from homology"/>
<dbReference type="Proteomes" id="UP000228593">
    <property type="component" value="Unassembled WGS sequence"/>
</dbReference>
<comment type="function">
    <text evidence="5">Zinc chaperone that directly transfers zinc cofactor to target proteins, thereby activating them. Zinc is transferred from the CXCC motif in the GTPase domain to the zinc binding site in target proteins in a process requiring GTP hydrolysis.</text>
</comment>
<organism evidence="8 9">
    <name type="scientific">Massilia psychrophila</name>
    <dbReference type="NCBI Taxonomy" id="1603353"/>
    <lineage>
        <taxon>Bacteria</taxon>
        <taxon>Pseudomonadati</taxon>
        <taxon>Pseudomonadota</taxon>
        <taxon>Betaproteobacteria</taxon>
        <taxon>Burkholderiales</taxon>
        <taxon>Oxalobacteraceae</taxon>
        <taxon>Telluria group</taxon>
        <taxon>Massilia</taxon>
    </lineage>
</organism>
<dbReference type="InterPro" id="IPR003495">
    <property type="entry name" value="CobW/HypB/UreG_nucleotide-bd"/>
</dbReference>
<evidence type="ECO:0000256" key="3">
    <source>
        <dbReference type="ARBA" id="ARBA00023186"/>
    </source>
</evidence>
<evidence type="ECO:0000256" key="6">
    <source>
        <dbReference type="ARBA" id="ARBA00049117"/>
    </source>
</evidence>
<dbReference type="PANTHER" id="PTHR13748:SF62">
    <property type="entry name" value="COBW DOMAIN-CONTAINING PROTEIN"/>
    <property type="match status" value="1"/>
</dbReference>
<reference evidence="8 9" key="1">
    <citation type="submission" date="2017-10" db="EMBL/GenBank/DDBJ databases">
        <title>Massilia psychrophilum sp. nov., a novel purple-pigmented bacterium isolated from Tianshan glacier, Xinjiang Municipality, China.</title>
        <authorList>
            <person name="Wang H."/>
        </authorList>
    </citation>
    <scope>NUCLEOTIDE SEQUENCE [LARGE SCALE GENOMIC DNA]</scope>
    <source>
        <strain evidence="8 9">JCM 30813</strain>
    </source>
</reference>
<evidence type="ECO:0000256" key="2">
    <source>
        <dbReference type="ARBA" id="ARBA00022801"/>
    </source>
</evidence>
<dbReference type="InterPro" id="IPR027417">
    <property type="entry name" value="P-loop_NTPase"/>
</dbReference>
<dbReference type="Gene3D" id="3.40.50.300">
    <property type="entry name" value="P-loop containing nucleotide triphosphate hydrolases"/>
    <property type="match status" value="1"/>
</dbReference>
<evidence type="ECO:0000256" key="5">
    <source>
        <dbReference type="ARBA" id="ARBA00045658"/>
    </source>
</evidence>
<comment type="similarity">
    <text evidence="4">Belongs to the SIMIBI class G3E GTPase family. ZNG1 subfamily.</text>
</comment>
<keyword evidence="1" id="KW-0547">Nucleotide-binding</keyword>
<gene>
    <name evidence="8" type="ORF">CR103_02355</name>
</gene>
<keyword evidence="9" id="KW-1185">Reference proteome</keyword>
<name>A0A2G8T5V4_9BURK</name>
<evidence type="ECO:0000313" key="9">
    <source>
        <dbReference type="Proteomes" id="UP000228593"/>
    </source>
</evidence>
<dbReference type="SMART" id="SM00833">
    <property type="entry name" value="CobW_C"/>
    <property type="match status" value="1"/>
</dbReference>
<dbReference type="SUPFAM" id="SSF52540">
    <property type="entry name" value="P-loop containing nucleoside triphosphate hydrolases"/>
    <property type="match status" value="1"/>
</dbReference>
<dbReference type="EMBL" id="PDOB01000002">
    <property type="protein sequence ID" value="PIL41369.1"/>
    <property type="molecule type" value="Genomic_DNA"/>
</dbReference>
<dbReference type="PANTHER" id="PTHR13748">
    <property type="entry name" value="COBW-RELATED"/>
    <property type="match status" value="1"/>
</dbReference>
<dbReference type="OrthoDB" id="9808822at2"/>
<dbReference type="GO" id="GO:0005737">
    <property type="term" value="C:cytoplasm"/>
    <property type="evidence" value="ECO:0007669"/>
    <property type="project" value="TreeGrafter"/>
</dbReference>
<dbReference type="GO" id="GO:0000166">
    <property type="term" value="F:nucleotide binding"/>
    <property type="evidence" value="ECO:0007669"/>
    <property type="project" value="UniProtKB-KW"/>
</dbReference>
<sequence length="374" mass="40867">MKTLIPVTIVTGFLGSGKTTLLRSLIERRQTRRLALLINEFGEVAIDGALIRETAGTQAHIQIVDFPYGLIAYGDDALFIPTMQAIAARRFDVDHVLIETSGLALPTAVMEMLQSAELADDFILDATLAIVDTPLLLSNQFDVDGTDDTLETVANSVAALFERQLEYADVVVLNKIDGLDDAALLLAETALRQRAPNIRFLELAYDAKLDIRLALGLRLHQPTKIEHAHSYTLLPSMPCPQAGVLDNQSRLNGHAHSGLSGHSHGLRTHQHFHEQDPGWLSFVLRCDAAQHEAAFKAAMLAVSIAEPVLRSKGFICLADAAGTLLVQGVRTRLQLHAATEPGARTRSELVFIGYHLKRQQVAAKLSELTGTLWQ</sequence>
<dbReference type="InterPro" id="IPR011629">
    <property type="entry name" value="CobW-like_C"/>
</dbReference>
<dbReference type="Gene3D" id="3.30.1220.10">
    <property type="entry name" value="CobW-like, C-terminal domain"/>
    <property type="match status" value="1"/>
</dbReference>
<evidence type="ECO:0000313" key="8">
    <source>
        <dbReference type="EMBL" id="PIL41369.1"/>
    </source>
</evidence>
<dbReference type="RefSeq" id="WP_099914411.1">
    <property type="nucleotide sequence ID" value="NZ_BMHS01000003.1"/>
</dbReference>
<evidence type="ECO:0000256" key="4">
    <source>
        <dbReference type="ARBA" id="ARBA00034320"/>
    </source>
</evidence>
<protein>
    <submittedName>
        <fullName evidence="8">Cobalamin biosynthesis protein P47K</fullName>
    </submittedName>
</protein>